<dbReference type="Pfam" id="PF04134">
    <property type="entry name" value="DCC1-like"/>
    <property type="match status" value="1"/>
</dbReference>
<dbReference type="RefSeq" id="WP_277522837.1">
    <property type="nucleotide sequence ID" value="NZ_JAMQOT010000005.1"/>
</dbReference>
<dbReference type="GO" id="GO:0015035">
    <property type="term" value="F:protein-disulfide reductase activity"/>
    <property type="evidence" value="ECO:0007669"/>
    <property type="project" value="InterPro"/>
</dbReference>
<dbReference type="Proteomes" id="UP001154061">
    <property type="component" value="Unassembled WGS sequence"/>
</dbReference>
<accession>A0A9Q4L3R2</accession>
<feature type="compositionally biased region" description="Basic and acidic residues" evidence="1">
    <location>
        <begin position="131"/>
        <end position="144"/>
    </location>
</feature>
<feature type="region of interest" description="Disordered" evidence="1">
    <location>
        <begin position="127"/>
        <end position="157"/>
    </location>
</feature>
<dbReference type="AlphaFoldDB" id="A0A9Q4L3R2"/>
<name>A0A9Q4L3R2_9EURY</name>
<sequence>MASVPKLVYDDDCHFCTWSATFAVRRADIQPVKLSEVQAGESRLSEFEREHLPDDYEECAQLITENAVYSCGAATEESLVLAGVLPRRPIEFLRRFETYGRLRETFYHVLSNNRDIVANVLGRDPPVSAHVSEDDVYPERRSGSRGEPSTSESANET</sequence>
<evidence type="ECO:0000256" key="1">
    <source>
        <dbReference type="SAM" id="MobiDB-lite"/>
    </source>
</evidence>
<comment type="caution">
    <text evidence="2">The sequence shown here is derived from an EMBL/GenBank/DDBJ whole genome shotgun (WGS) entry which is preliminary data.</text>
</comment>
<protein>
    <submittedName>
        <fullName evidence="2">DUF393 domain-containing protein</fullName>
    </submittedName>
</protein>
<evidence type="ECO:0000313" key="2">
    <source>
        <dbReference type="EMBL" id="MDF9747052.1"/>
    </source>
</evidence>
<reference evidence="2" key="1">
    <citation type="submission" date="2022-06" db="EMBL/GenBank/DDBJ databases">
        <title>Natrinema sp. a new haloarchaeum isolate from saline soil.</title>
        <authorList>
            <person name="Strakova D."/>
            <person name="Galisteo C."/>
            <person name="Sanchez-Porro C."/>
            <person name="Ventosa A."/>
        </authorList>
    </citation>
    <scope>NUCLEOTIDE SEQUENCE</scope>
    <source>
        <strain evidence="2">S1CR25-10</strain>
    </source>
</reference>
<dbReference type="InterPro" id="IPR007263">
    <property type="entry name" value="DCC1-like"/>
</dbReference>
<proteinExistence type="predicted"/>
<organism evidence="2 3">
    <name type="scientific">Natrinema salsiterrestre</name>
    <dbReference type="NCBI Taxonomy" id="2950540"/>
    <lineage>
        <taxon>Archaea</taxon>
        <taxon>Methanobacteriati</taxon>
        <taxon>Methanobacteriota</taxon>
        <taxon>Stenosarchaea group</taxon>
        <taxon>Halobacteria</taxon>
        <taxon>Halobacteriales</taxon>
        <taxon>Natrialbaceae</taxon>
        <taxon>Natrinema</taxon>
    </lineage>
</organism>
<gene>
    <name evidence="2" type="ORF">NDI89_15795</name>
</gene>
<dbReference type="EMBL" id="JAMQOT010000005">
    <property type="protein sequence ID" value="MDF9747052.1"/>
    <property type="molecule type" value="Genomic_DNA"/>
</dbReference>
<keyword evidence="3" id="KW-1185">Reference proteome</keyword>
<feature type="compositionally biased region" description="Polar residues" evidence="1">
    <location>
        <begin position="147"/>
        <end position="157"/>
    </location>
</feature>
<evidence type="ECO:0000313" key="3">
    <source>
        <dbReference type="Proteomes" id="UP001154061"/>
    </source>
</evidence>